<sequence length="298" mass="34497">MSLEEYLDQLDRDIQMREQTIADTQKKTDEILMQAAAVVPSPEHLIIEPETATRILKSPQMMKEPKTQEERDYQQRIQAMAKQLAQQGGVDEQVLKNMGPDAEIQYLRTRNQQLEKIVQTQNADYQKLLTSSTENKSQLTIAQVQRDKLQKQLTIQNQKLTQLQQQNDNFKNNIASLQAEITELSQKTDQVQRVAQNGATAANTKEKQIGRLIDQIENYKKQLNESIEREVILKKKYEEIGSENGAELKKTEREKEELLSIVKKQQQLIDVLQRQKLHLQGAIQLGFTETEFQKILEK</sequence>
<organism evidence="2">
    <name type="scientific">Hexamita inflata</name>
    <dbReference type="NCBI Taxonomy" id="28002"/>
    <lineage>
        <taxon>Eukaryota</taxon>
        <taxon>Metamonada</taxon>
        <taxon>Diplomonadida</taxon>
        <taxon>Hexamitidae</taxon>
        <taxon>Hexamitinae</taxon>
        <taxon>Hexamita</taxon>
    </lineage>
</organism>
<dbReference type="PANTHER" id="PTHR23313:SF0">
    <property type="entry name" value="TESTIS-EXPRESSED PROTEIN 9"/>
    <property type="match status" value="1"/>
</dbReference>
<feature type="coiled-coil region" evidence="1">
    <location>
        <begin position="146"/>
        <end position="275"/>
    </location>
</feature>
<evidence type="ECO:0000313" key="2">
    <source>
        <dbReference type="EMBL" id="CAI9944159.1"/>
    </source>
</evidence>
<keyword evidence="1" id="KW-0175">Coiled coil</keyword>
<dbReference type="EMBL" id="CATOUU010000721">
    <property type="protein sequence ID" value="CAI9944159.1"/>
    <property type="molecule type" value="Genomic_DNA"/>
</dbReference>
<accession>A0AA86PQ72</accession>
<evidence type="ECO:0000256" key="1">
    <source>
        <dbReference type="SAM" id="Coils"/>
    </source>
</evidence>
<reference evidence="2" key="1">
    <citation type="submission" date="2023-06" db="EMBL/GenBank/DDBJ databases">
        <authorList>
            <person name="Kurt Z."/>
        </authorList>
    </citation>
    <scope>NUCLEOTIDE SEQUENCE</scope>
</reference>
<proteinExistence type="predicted"/>
<gene>
    <name evidence="4" type="ORF">HINF_LOCUS27060</name>
    <name evidence="2" type="ORF">HINF_LOCUS31804</name>
    <name evidence="3" type="ORF">HINF_LOCUS42359</name>
    <name evidence="5" type="ORF">HINF_LOCUS53621</name>
</gene>
<protein>
    <submittedName>
        <fullName evidence="2">Uncharacterized protein</fullName>
    </submittedName>
</protein>
<dbReference type="PANTHER" id="PTHR23313">
    <property type="entry name" value="TSEC1-RELATED"/>
    <property type="match status" value="1"/>
</dbReference>
<dbReference type="EMBL" id="CAXDID020000083">
    <property type="protein sequence ID" value="CAL6019665.1"/>
    <property type="molecule type" value="Genomic_DNA"/>
</dbReference>
<evidence type="ECO:0000313" key="3">
    <source>
        <dbReference type="EMBL" id="CAI9954714.1"/>
    </source>
</evidence>
<evidence type="ECO:0000313" key="6">
    <source>
        <dbReference type="Proteomes" id="UP001642409"/>
    </source>
</evidence>
<dbReference type="EMBL" id="CATOUU010000850">
    <property type="protein sequence ID" value="CAI9954714.1"/>
    <property type="molecule type" value="Genomic_DNA"/>
</dbReference>
<reference evidence="4 6" key="2">
    <citation type="submission" date="2024-07" db="EMBL/GenBank/DDBJ databases">
        <authorList>
            <person name="Akdeniz Z."/>
        </authorList>
    </citation>
    <scope>NUCLEOTIDE SEQUENCE [LARGE SCALE GENOMIC DNA]</scope>
</reference>
<comment type="caution">
    <text evidence="2">The sequence shown here is derived from an EMBL/GenBank/DDBJ whole genome shotgun (WGS) entry which is preliminary data.</text>
</comment>
<dbReference type="AlphaFoldDB" id="A0AA86PQ72"/>
<evidence type="ECO:0000313" key="5">
    <source>
        <dbReference type="EMBL" id="CAL6068685.1"/>
    </source>
</evidence>
<keyword evidence="6" id="KW-1185">Reference proteome</keyword>
<dbReference type="Proteomes" id="UP001642409">
    <property type="component" value="Unassembled WGS sequence"/>
</dbReference>
<name>A0AA86PQ72_9EUKA</name>
<evidence type="ECO:0000313" key="4">
    <source>
        <dbReference type="EMBL" id="CAL6019665.1"/>
    </source>
</evidence>
<dbReference type="EMBL" id="CAXDID020000274">
    <property type="protein sequence ID" value="CAL6068685.1"/>
    <property type="molecule type" value="Genomic_DNA"/>
</dbReference>